<protein>
    <submittedName>
        <fullName evidence="3">DUF2809 domain-containing protein</fullName>
    </submittedName>
</protein>
<proteinExistence type="predicted"/>
<feature type="transmembrane region" description="Helical" evidence="1">
    <location>
        <begin position="85"/>
        <end position="110"/>
    </location>
</feature>
<keyword evidence="2" id="KW-1185">Reference proteome</keyword>
<evidence type="ECO:0000313" key="3">
    <source>
        <dbReference type="WBParaSite" id="L893_g28478.t1"/>
    </source>
</evidence>
<feature type="transmembrane region" description="Helical" evidence="1">
    <location>
        <begin position="58"/>
        <end position="79"/>
    </location>
</feature>
<keyword evidence="1" id="KW-0812">Transmembrane</keyword>
<dbReference type="Proteomes" id="UP000095287">
    <property type="component" value="Unplaced"/>
</dbReference>
<reference evidence="3" key="1">
    <citation type="submission" date="2016-11" db="UniProtKB">
        <authorList>
            <consortium name="WormBaseParasite"/>
        </authorList>
    </citation>
    <scope>IDENTIFICATION</scope>
</reference>
<organism evidence="2 3">
    <name type="scientific">Steinernema glaseri</name>
    <dbReference type="NCBI Taxonomy" id="37863"/>
    <lineage>
        <taxon>Eukaryota</taxon>
        <taxon>Metazoa</taxon>
        <taxon>Ecdysozoa</taxon>
        <taxon>Nematoda</taxon>
        <taxon>Chromadorea</taxon>
        <taxon>Rhabditida</taxon>
        <taxon>Tylenchina</taxon>
        <taxon>Panagrolaimomorpha</taxon>
        <taxon>Strongyloidoidea</taxon>
        <taxon>Steinernematidae</taxon>
        <taxon>Steinernema</taxon>
    </lineage>
</organism>
<dbReference type="WBParaSite" id="L893_g28478.t1">
    <property type="protein sequence ID" value="L893_g28478.t1"/>
    <property type="gene ID" value="L893_g28478"/>
</dbReference>
<keyword evidence="1" id="KW-1133">Transmembrane helix</keyword>
<dbReference type="AlphaFoldDB" id="A0A1I7ZQB6"/>
<evidence type="ECO:0000313" key="2">
    <source>
        <dbReference type="Proteomes" id="UP000095287"/>
    </source>
</evidence>
<name>A0A1I7ZQB6_9BILA</name>
<keyword evidence="1" id="KW-0472">Membrane</keyword>
<accession>A0A1I7ZQB6</accession>
<evidence type="ECO:0000256" key="1">
    <source>
        <dbReference type="SAM" id="Phobius"/>
    </source>
</evidence>
<sequence>MNCLVHADSTNRVVFVIIKLVTSIAHVAFGVAFLLLIRSAQLFHKTTTFHKINGFVKYLFFIRVVFEIIPFLIDCILSVTMQFSLIYYVGAYSKIGWSIDVLATAVLYYLMLERKANNVACSQNTPIS</sequence>
<feature type="transmembrane region" description="Helical" evidence="1">
    <location>
        <begin position="12"/>
        <end position="37"/>
    </location>
</feature>